<gene>
    <name evidence="2" type="ORF">PMES_02579</name>
</gene>
<accession>A0A921TBZ4</accession>
<organism evidence="2 3">
    <name type="scientific">Profundibacterium mesophilum KAUST100406-0324</name>
    <dbReference type="NCBI Taxonomy" id="1037889"/>
    <lineage>
        <taxon>Bacteria</taxon>
        <taxon>Pseudomonadati</taxon>
        <taxon>Pseudomonadota</taxon>
        <taxon>Alphaproteobacteria</taxon>
        <taxon>Rhodobacterales</taxon>
        <taxon>Roseobacteraceae</taxon>
        <taxon>Profundibacterium</taxon>
    </lineage>
</organism>
<dbReference type="Proteomes" id="UP000698242">
    <property type="component" value="Unassembled WGS sequence"/>
</dbReference>
<comment type="caution">
    <text evidence="2">The sequence shown here is derived from an EMBL/GenBank/DDBJ whole genome shotgun (WGS) entry which is preliminary data.</text>
</comment>
<feature type="transmembrane region" description="Helical" evidence="1">
    <location>
        <begin position="39"/>
        <end position="61"/>
    </location>
</feature>
<name>A0A921TBZ4_9RHOB</name>
<sequence>MEYIKPRSLTFWAGTFSVLAGLVIGLHEARPIGWPGELLGIWTGGVGSYVLITNGLGLIGIRRALGR</sequence>
<dbReference type="OrthoDB" id="7869470at2"/>
<reference evidence="2" key="1">
    <citation type="submission" date="2013-03" db="EMBL/GenBank/DDBJ databases">
        <title>Genome Sequence of the Profundibacterium mesophilum strain KAUST100406-0324T from Red Sea, a novel genus in the family Rhodobacteraceae.</title>
        <authorList>
            <person name="Essack M."/>
            <person name="Alam I."/>
            <person name="Lafi F."/>
            <person name="Alawi W."/>
            <person name="Kamanu F."/>
            <person name="Al-Suwailem A."/>
            <person name="Lee O.O."/>
            <person name="Xu Y."/>
            <person name="Bajic V."/>
            <person name="Qian P.-Y."/>
            <person name="Archer J."/>
        </authorList>
    </citation>
    <scope>NUCLEOTIDE SEQUENCE</scope>
    <source>
        <strain evidence="2">KAUST100406-0324</strain>
    </source>
</reference>
<dbReference type="RefSeq" id="WP_159966111.1">
    <property type="nucleotide sequence ID" value="NZ_APKE01000032.1"/>
</dbReference>
<evidence type="ECO:0000313" key="3">
    <source>
        <dbReference type="Proteomes" id="UP000698242"/>
    </source>
</evidence>
<keyword evidence="1" id="KW-0472">Membrane</keyword>
<evidence type="ECO:0000256" key="1">
    <source>
        <dbReference type="SAM" id="Phobius"/>
    </source>
</evidence>
<feature type="transmembrane region" description="Helical" evidence="1">
    <location>
        <begin position="9"/>
        <end position="27"/>
    </location>
</feature>
<keyword evidence="1" id="KW-1133">Transmembrane helix</keyword>
<keyword evidence="3" id="KW-1185">Reference proteome</keyword>
<protein>
    <submittedName>
        <fullName evidence="2">Uncharacterized protein</fullName>
    </submittedName>
</protein>
<dbReference type="EMBL" id="APKE01000032">
    <property type="protein sequence ID" value="KAF0675058.1"/>
    <property type="molecule type" value="Genomic_DNA"/>
</dbReference>
<evidence type="ECO:0000313" key="2">
    <source>
        <dbReference type="EMBL" id="KAF0675058.1"/>
    </source>
</evidence>
<proteinExistence type="predicted"/>
<dbReference type="AlphaFoldDB" id="A0A921TBZ4"/>
<keyword evidence="1" id="KW-0812">Transmembrane</keyword>